<protein>
    <submittedName>
        <fullName evidence="2">Uncharacterized protein</fullName>
    </submittedName>
</protein>
<evidence type="ECO:0000313" key="3">
    <source>
        <dbReference type="Proteomes" id="UP000823388"/>
    </source>
</evidence>
<accession>A0A8T0MFE9</accession>
<comment type="caution">
    <text evidence="2">The sequence shown here is derived from an EMBL/GenBank/DDBJ whole genome shotgun (WGS) entry which is preliminary data.</text>
</comment>
<evidence type="ECO:0000256" key="1">
    <source>
        <dbReference type="SAM" id="MobiDB-lite"/>
    </source>
</evidence>
<organism evidence="2 3">
    <name type="scientific">Panicum virgatum</name>
    <name type="common">Blackwell switchgrass</name>
    <dbReference type="NCBI Taxonomy" id="38727"/>
    <lineage>
        <taxon>Eukaryota</taxon>
        <taxon>Viridiplantae</taxon>
        <taxon>Streptophyta</taxon>
        <taxon>Embryophyta</taxon>
        <taxon>Tracheophyta</taxon>
        <taxon>Spermatophyta</taxon>
        <taxon>Magnoliopsida</taxon>
        <taxon>Liliopsida</taxon>
        <taxon>Poales</taxon>
        <taxon>Poaceae</taxon>
        <taxon>PACMAD clade</taxon>
        <taxon>Panicoideae</taxon>
        <taxon>Panicodae</taxon>
        <taxon>Paniceae</taxon>
        <taxon>Panicinae</taxon>
        <taxon>Panicum</taxon>
        <taxon>Panicum sect. Hiantes</taxon>
    </lineage>
</organism>
<keyword evidence="3" id="KW-1185">Reference proteome</keyword>
<sequence length="266" mass="31524">MYYVDFEEMQRKEEPKFTAAIKACENFDLTDIMSFRYDRNQEILAQFHATYFWNRETDEIHWMTDGRHYRISFLTFCQILGFGEKNRSFSRIHEDDPFKVSDIRHRWREPHKADGKRSRLRSYYYVMNNLLRNTIDPKDASASEINGYVTNVLARFPDGERFNVGRFIWVQLAYAMDDARRSLPYAPYHMFMIERVSGFVFPKDGFHTVYKIEKTQSYATTREAVAGSSRGHEDIPERSHSRSHSSTSRKFGKISTWMNAIFATCT</sequence>
<name>A0A8T0MFE9_PANVG</name>
<proteinExistence type="predicted"/>
<gene>
    <name evidence="2" type="ORF">PVAP13_9NG087400</name>
</gene>
<reference evidence="2" key="1">
    <citation type="submission" date="2020-05" db="EMBL/GenBank/DDBJ databases">
        <title>WGS assembly of Panicum virgatum.</title>
        <authorList>
            <person name="Lovell J.T."/>
            <person name="Jenkins J."/>
            <person name="Shu S."/>
            <person name="Juenger T.E."/>
            <person name="Schmutz J."/>
        </authorList>
    </citation>
    <scope>NUCLEOTIDE SEQUENCE</scope>
    <source>
        <strain evidence="2">AP13</strain>
    </source>
</reference>
<feature type="compositionally biased region" description="Basic and acidic residues" evidence="1">
    <location>
        <begin position="230"/>
        <end position="240"/>
    </location>
</feature>
<dbReference type="AlphaFoldDB" id="A0A8T0MFE9"/>
<dbReference type="Proteomes" id="UP000823388">
    <property type="component" value="Chromosome 9N"/>
</dbReference>
<feature type="region of interest" description="Disordered" evidence="1">
    <location>
        <begin position="222"/>
        <end position="248"/>
    </location>
</feature>
<evidence type="ECO:0000313" key="2">
    <source>
        <dbReference type="EMBL" id="KAG2534832.1"/>
    </source>
</evidence>
<dbReference type="EMBL" id="CM029054">
    <property type="protein sequence ID" value="KAG2534832.1"/>
    <property type="molecule type" value="Genomic_DNA"/>
</dbReference>